<dbReference type="EMBL" id="FWZT01000057">
    <property type="protein sequence ID" value="SMF84554.1"/>
    <property type="molecule type" value="Genomic_DNA"/>
</dbReference>
<name>A0A1Y6CSF2_9BACT</name>
<gene>
    <name evidence="1" type="ORF">SAMN06296036_1573</name>
</gene>
<dbReference type="AlphaFoldDB" id="A0A1Y6CSF2"/>
<accession>A0A1Y6CSF2</accession>
<reference evidence="2" key="1">
    <citation type="submission" date="2017-04" db="EMBL/GenBank/DDBJ databases">
        <authorList>
            <person name="Varghese N."/>
            <person name="Submissions S."/>
        </authorList>
    </citation>
    <scope>NUCLEOTIDE SEQUENCE [LARGE SCALE GENOMIC DNA]</scope>
    <source>
        <strain evidence="2">RKEM611</strain>
    </source>
</reference>
<organism evidence="1 2">
    <name type="scientific">Pseudobacteriovorax antillogorgiicola</name>
    <dbReference type="NCBI Taxonomy" id="1513793"/>
    <lineage>
        <taxon>Bacteria</taxon>
        <taxon>Pseudomonadati</taxon>
        <taxon>Bdellovibrionota</taxon>
        <taxon>Oligoflexia</taxon>
        <taxon>Oligoflexales</taxon>
        <taxon>Pseudobacteriovoracaceae</taxon>
        <taxon>Pseudobacteriovorax</taxon>
    </lineage>
</organism>
<evidence type="ECO:0000313" key="1">
    <source>
        <dbReference type="EMBL" id="SMF84554.1"/>
    </source>
</evidence>
<dbReference type="Proteomes" id="UP000192907">
    <property type="component" value="Unassembled WGS sequence"/>
</dbReference>
<sequence length="89" mass="10346">MCSVYDDTKPDIMNKERVILKTLYQRRLSFFGFGSGDKLVESRLSQSGSHVYLLPKLFIDGEIQHRLSNRCVFKNQRPFIGGDLERFCV</sequence>
<keyword evidence="2" id="KW-1185">Reference proteome</keyword>
<proteinExistence type="predicted"/>
<protein>
    <submittedName>
        <fullName evidence="1">Uncharacterized protein</fullName>
    </submittedName>
</protein>
<dbReference type="STRING" id="1513793.SAMN06296036_1573"/>
<evidence type="ECO:0000313" key="2">
    <source>
        <dbReference type="Proteomes" id="UP000192907"/>
    </source>
</evidence>